<gene>
    <name evidence="1" type="ORF">KDK95_05670</name>
</gene>
<dbReference type="AlphaFoldDB" id="A0A941E8A4"/>
<dbReference type="EMBL" id="JAGSOH010000009">
    <property type="protein sequence ID" value="MBR7825788.1"/>
    <property type="molecule type" value="Genomic_DNA"/>
</dbReference>
<protein>
    <submittedName>
        <fullName evidence="1">Uncharacterized protein</fullName>
    </submittedName>
</protein>
<accession>A0A941E8A4</accession>
<dbReference type="Proteomes" id="UP000676325">
    <property type="component" value="Unassembled WGS sequence"/>
</dbReference>
<reference evidence="1" key="1">
    <citation type="submission" date="2021-04" db="EMBL/GenBank/DDBJ databases">
        <title>Genome based classification of Actinospica acidithermotolerans sp. nov., an actinobacterium isolated from an Indonesian hot spring.</title>
        <authorList>
            <person name="Kusuma A.B."/>
            <person name="Putra K.E."/>
            <person name="Nafisah S."/>
            <person name="Loh J."/>
            <person name="Nouioui I."/>
            <person name="Goodfellow M."/>
        </authorList>
    </citation>
    <scope>NUCLEOTIDE SEQUENCE</scope>
    <source>
        <strain evidence="1">MGRD01-02</strain>
    </source>
</reference>
<dbReference type="RefSeq" id="WP_212516943.1">
    <property type="nucleotide sequence ID" value="NZ_JAGSOH010000009.1"/>
</dbReference>
<evidence type="ECO:0000313" key="2">
    <source>
        <dbReference type="Proteomes" id="UP000676325"/>
    </source>
</evidence>
<proteinExistence type="predicted"/>
<organism evidence="1 2">
    <name type="scientific">Actinospica acidithermotolerans</name>
    <dbReference type="NCBI Taxonomy" id="2828514"/>
    <lineage>
        <taxon>Bacteria</taxon>
        <taxon>Bacillati</taxon>
        <taxon>Actinomycetota</taxon>
        <taxon>Actinomycetes</taxon>
        <taxon>Catenulisporales</taxon>
        <taxon>Actinospicaceae</taxon>
        <taxon>Actinospica</taxon>
    </lineage>
</organism>
<comment type="caution">
    <text evidence="1">The sequence shown here is derived from an EMBL/GenBank/DDBJ whole genome shotgun (WGS) entry which is preliminary data.</text>
</comment>
<sequence>MKEHGVIPWKKFAARVAGKSSSLARAVRRSGDRVVAISIVVDPWLIPLAHHLLRR</sequence>
<name>A0A941E8A4_9ACTN</name>
<keyword evidence="2" id="KW-1185">Reference proteome</keyword>
<evidence type="ECO:0000313" key="1">
    <source>
        <dbReference type="EMBL" id="MBR7825788.1"/>
    </source>
</evidence>